<evidence type="ECO:0000313" key="1">
    <source>
        <dbReference type="EMBL" id="KAG1543328.1"/>
    </source>
</evidence>
<dbReference type="Proteomes" id="UP000717996">
    <property type="component" value="Unassembled WGS sequence"/>
</dbReference>
<dbReference type="EMBL" id="JAANIT010000941">
    <property type="protein sequence ID" value="KAG1543328.1"/>
    <property type="molecule type" value="Genomic_DNA"/>
</dbReference>
<name>A0A9P6YAE2_RHIOR</name>
<gene>
    <name evidence="1" type="ORF">G6F51_006740</name>
</gene>
<comment type="caution">
    <text evidence="1">The sequence shown here is derived from an EMBL/GenBank/DDBJ whole genome shotgun (WGS) entry which is preliminary data.</text>
</comment>
<protein>
    <recommendedName>
        <fullName evidence="3">Endonuclease/exonuclease/phosphatase domain-containing protein</fullName>
    </recommendedName>
</protein>
<sequence length="313" mass="36462">MTDLRSLETSTFRRGATTHSTIDCIYLSLDMSINYVDADVEFLNSEWTDHALLQVTLKTDLLFDTGPRLWRDNPVYTNIKEYRQNLTSMLTRLYDGRVKQFTRRFGRQHIDWRKQQIVALKRKRQRLLRGLFPLSLLATHLPRVEQQIQNLQQEITSIAILKAERTWRERGETDVRYLKKTVSSRQVQRTIPRLLNPETQTICSSQDHMLVVTERFYTELFSVDPVCSTSLDNMASHIPASCRISNDDSELMTSPFLMEDLLEQVKRTPKVSSPGKDGLSYVFLNLIFQHPKYTELLLRVYNDALSGSLFPKP</sequence>
<accession>A0A9P6YAE2</accession>
<organism evidence="1 2">
    <name type="scientific">Rhizopus oryzae</name>
    <name type="common">Mucormycosis agent</name>
    <name type="synonym">Rhizopus arrhizus var. delemar</name>
    <dbReference type="NCBI Taxonomy" id="64495"/>
    <lineage>
        <taxon>Eukaryota</taxon>
        <taxon>Fungi</taxon>
        <taxon>Fungi incertae sedis</taxon>
        <taxon>Mucoromycota</taxon>
        <taxon>Mucoromycotina</taxon>
        <taxon>Mucoromycetes</taxon>
        <taxon>Mucorales</taxon>
        <taxon>Mucorineae</taxon>
        <taxon>Rhizopodaceae</taxon>
        <taxon>Rhizopus</taxon>
    </lineage>
</organism>
<dbReference type="AlphaFoldDB" id="A0A9P6YAE2"/>
<evidence type="ECO:0000313" key="2">
    <source>
        <dbReference type="Proteomes" id="UP000717996"/>
    </source>
</evidence>
<reference evidence="1" key="1">
    <citation type="journal article" date="2020" name="Microb. Genom.">
        <title>Genetic diversity of clinical and environmental Mucorales isolates obtained from an investigation of mucormycosis cases among solid organ transplant recipients.</title>
        <authorList>
            <person name="Nguyen M.H."/>
            <person name="Kaul D."/>
            <person name="Muto C."/>
            <person name="Cheng S.J."/>
            <person name="Richter R.A."/>
            <person name="Bruno V.M."/>
            <person name="Liu G."/>
            <person name="Beyhan S."/>
            <person name="Sundermann A.J."/>
            <person name="Mounaud S."/>
            <person name="Pasculle A.W."/>
            <person name="Nierman W.C."/>
            <person name="Driscoll E."/>
            <person name="Cumbie R."/>
            <person name="Clancy C.J."/>
            <person name="Dupont C.L."/>
        </authorList>
    </citation>
    <scope>NUCLEOTIDE SEQUENCE</scope>
    <source>
        <strain evidence="1">GL16</strain>
    </source>
</reference>
<proteinExistence type="predicted"/>
<evidence type="ECO:0008006" key="3">
    <source>
        <dbReference type="Google" id="ProtNLM"/>
    </source>
</evidence>
<dbReference type="OrthoDB" id="2443300at2759"/>